<dbReference type="Proteomes" id="UP000052978">
    <property type="component" value="Unassembled WGS sequence"/>
</dbReference>
<protein>
    <submittedName>
        <fullName evidence="2">Uncharacterized protein</fullName>
    </submittedName>
</protein>
<evidence type="ECO:0000256" key="1">
    <source>
        <dbReference type="SAM" id="MobiDB-lite"/>
    </source>
</evidence>
<proteinExistence type="predicted"/>
<reference evidence="2 3" key="1">
    <citation type="journal article" date="2013" name="Nat. Commun.">
        <title>Genome analysis reveals insights into physiology and longevity of the Brandt's bat Myotis brandtii.</title>
        <authorList>
            <person name="Seim I."/>
            <person name="Fang X."/>
            <person name="Xiong Z."/>
            <person name="Lobanov A.V."/>
            <person name="Huang Z."/>
            <person name="Ma S."/>
            <person name="Feng Y."/>
            <person name="Turanov A.A."/>
            <person name="Zhu Y."/>
            <person name="Lenz T.L."/>
            <person name="Gerashchenko M.V."/>
            <person name="Fan D."/>
            <person name="Hee Yim S."/>
            <person name="Yao X."/>
            <person name="Jordan D."/>
            <person name="Xiong Y."/>
            <person name="Ma Y."/>
            <person name="Lyapunov A.N."/>
            <person name="Chen G."/>
            <person name="Kulakova O.I."/>
            <person name="Sun Y."/>
            <person name="Lee S.G."/>
            <person name="Bronson R.T."/>
            <person name="Moskalev A.A."/>
            <person name="Sunyaev S.R."/>
            <person name="Zhang G."/>
            <person name="Krogh A."/>
            <person name="Wang J."/>
            <person name="Gladyshev V.N."/>
        </authorList>
    </citation>
    <scope>NUCLEOTIDE SEQUENCE [LARGE SCALE GENOMIC DNA]</scope>
</reference>
<evidence type="ECO:0000313" key="2">
    <source>
        <dbReference type="EMBL" id="EPQ20425.1"/>
    </source>
</evidence>
<accession>S7NTZ0</accession>
<name>S7NTZ0_MYOBR</name>
<organism evidence="2 3">
    <name type="scientific">Myotis brandtii</name>
    <name type="common">Brandt's bat</name>
    <dbReference type="NCBI Taxonomy" id="109478"/>
    <lineage>
        <taxon>Eukaryota</taxon>
        <taxon>Metazoa</taxon>
        <taxon>Chordata</taxon>
        <taxon>Craniata</taxon>
        <taxon>Vertebrata</taxon>
        <taxon>Euteleostomi</taxon>
        <taxon>Mammalia</taxon>
        <taxon>Eutheria</taxon>
        <taxon>Laurasiatheria</taxon>
        <taxon>Chiroptera</taxon>
        <taxon>Yangochiroptera</taxon>
        <taxon>Vespertilionidae</taxon>
        <taxon>Myotis</taxon>
    </lineage>
</organism>
<dbReference type="AlphaFoldDB" id="S7NTZ0"/>
<keyword evidence="3" id="KW-1185">Reference proteome</keyword>
<sequence length="78" mass="8542">MTEGEQERSGPEPAGPLTVQPEPCLDAPGKDPRSRQTGTEVDTEPSLPRPEVRPGRQGRPWEHRRRALAYTGLGGGER</sequence>
<dbReference type="EMBL" id="KE164837">
    <property type="protein sequence ID" value="EPQ20425.1"/>
    <property type="molecule type" value="Genomic_DNA"/>
</dbReference>
<evidence type="ECO:0000313" key="3">
    <source>
        <dbReference type="Proteomes" id="UP000052978"/>
    </source>
</evidence>
<gene>
    <name evidence="2" type="ORF">D623_10021553</name>
</gene>
<feature type="region of interest" description="Disordered" evidence="1">
    <location>
        <begin position="1"/>
        <end position="78"/>
    </location>
</feature>
<feature type="compositionally biased region" description="Basic and acidic residues" evidence="1">
    <location>
        <begin position="1"/>
        <end position="10"/>
    </location>
</feature>